<evidence type="ECO:0000313" key="3">
    <source>
        <dbReference type="EMBL" id="PWA65983.1"/>
    </source>
</evidence>
<reference evidence="3 4" key="1">
    <citation type="journal article" date="2018" name="Mol. Plant">
        <title>The genome of Artemisia annua provides insight into the evolution of Asteraceae family and artemisinin biosynthesis.</title>
        <authorList>
            <person name="Shen Q."/>
            <person name="Zhang L."/>
            <person name="Liao Z."/>
            <person name="Wang S."/>
            <person name="Yan T."/>
            <person name="Shi P."/>
            <person name="Liu M."/>
            <person name="Fu X."/>
            <person name="Pan Q."/>
            <person name="Wang Y."/>
            <person name="Lv Z."/>
            <person name="Lu X."/>
            <person name="Zhang F."/>
            <person name="Jiang W."/>
            <person name="Ma Y."/>
            <person name="Chen M."/>
            <person name="Hao X."/>
            <person name="Li L."/>
            <person name="Tang Y."/>
            <person name="Lv G."/>
            <person name="Zhou Y."/>
            <person name="Sun X."/>
            <person name="Brodelius P.E."/>
            <person name="Rose J.K.C."/>
            <person name="Tang K."/>
        </authorList>
    </citation>
    <scope>NUCLEOTIDE SEQUENCE [LARGE SCALE GENOMIC DNA]</scope>
    <source>
        <strain evidence="4">cv. Huhao1</strain>
        <tissue evidence="3">Leaf</tissue>
    </source>
</reference>
<gene>
    <name evidence="3" type="ORF">CTI12_AA330260</name>
</gene>
<feature type="chain" id="PRO_5015774331" description="Bifunctional inhibitor/plant lipid transfer protein/seed storage helical domain-containing protein" evidence="1">
    <location>
        <begin position="21"/>
        <end position="125"/>
    </location>
</feature>
<evidence type="ECO:0000256" key="1">
    <source>
        <dbReference type="SAM" id="SignalP"/>
    </source>
</evidence>
<organism evidence="3 4">
    <name type="scientific">Artemisia annua</name>
    <name type="common">Sweet wormwood</name>
    <dbReference type="NCBI Taxonomy" id="35608"/>
    <lineage>
        <taxon>Eukaryota</taxon>
        <taxon>Viridiplantae</taxon>
        <taxon>Streptophyta</taxon>
        <taxon>Embryophyta</taxon>
        <taxon>Tracheophyta</taxon>
        <taxon>Spermatophyta</taxon>
        <taxon>Magnoliopsida</taxon>
        <taxon>eudicotyledons</taxon>
        <taxon>Gunneridae</taxon>
        <taxon>Pentapetalae</taxon>
        <taxon>asterids</taxon>
        <taxon>campanulids</taxon>
        <taxon>Asterales</taxon>
        <taxon>Asteraceae</taxon>
        <taxon>Asteroideae</taxon>
        <taxon>Anthemideae</taxon>
        <taxon>Artemisiinae</taxon>
        <taxon>Artemisia</taxon>
    </lineage>
</organism>
<feature type="signal peptide" evidence="1">
    <location>
        <begin position="1"/>
        <end position="20"/>
    </location>
</feature>
<evidence type="ECO:0000313" key="4">
    <source>
        <dbReference type="Proteomes" id="UP000245207"/>
    </source>
</evidence>
<feature type="domain" description="Bifunctional inhibitor/plant lipid transfer protein/seed storage helical" evidence="2">
    <location>
        <begin position="15"/>
        <end position="111"/>
    </location>
</feature>
<dbReference type="InterPro" id="IPR036312">
    <property type="entry name" value="Bifun_inhib/LTP/seed_sf"/>
</dbReference>
<dbReference type="Pfam" id="PF14368">
    <property type="entry name" value="LTP_2"/>
    <property type="match status" value="1"/>
</dbReference>
<dbReference type="Proteomes" id="UP000245207">
    <property type="component" value="Unassembled WGS sequence"/>
</dbReference>
<protein>
    <recommendedName>
        <fullName evidence="2">Bifunctional inhibitor/plant lipid transfer protein/seed storage helical domain-containing protein</fullName>
    </recommendedName>
</protein>
<dbReference type="SUPFAM" id="SSF47699">
    <property type="entry name" value="Bifunctional inhibitor/lipid-transfer protein/seed storage 2S albumin"/>
    <property type="match status" value="1"/>
</dbReference>
<dbReference type="InterPro" id="IPR016140">
    <property type="entry name" value="Bifunc_inhib/LTP/seed_store"/>
</dbReference>
<evidence type="ECO:0000259" key="2">
    <source>
        <dbReference type="Pfam" id="PF14368"/>
    </source>
</evidence>
<keyword evidence="1" id="KW-0732">Signal</keyword>
<dbReference type="AlphaFoldDB" id="A0A2U1MXI9"/>
<accession>A0A2U1MXI9</accession>
<dbReference type="EMBL" id="PKPP01004123">
    <property type="protein sequence ID" value="PWA65983.1"/>
    <property type="molecule type" value="Genomic_DNA"/>
</dbReference>
<sequence>MSHSVLVLFAFVCLMSTATASLSPLSQTIESCETLLYPDLTHCFDYIGYLGKGTRMHEHPSSSCCSVLRDAWKVDPECVNFNVLDGFIRVRYWDFDRDTTRLDHLSSTCGIGSLKSNPRKFVFLT</sequence>
<comment type="caution">
    <text evidence="3">The sequence shown here is derived from an EMBL/GenBank/DDBJ whole genome shotgun (WGS) entry which is preliminary data.</text>
</comment>
<name>A0A2U1MXI9_ARTAN</name>
<keyword evidence="4" id="KW-1185">Reference proteome</keyword>
<proteinExistence type="predicted"/>